<evidence type="ECO:0000313" key="2">
    <source>
        <dbReference type="Proteomes" id="UP000616201"/>
    </source>
</evidence>
<dbReference type="RefSeq" id="WP_196934187.1">
    <property type="nucleotide sequence ID" value="NZ_MU158697.1"/>
</dbReference>
<protein>
    <submittedName>
        <fullName evidence="1">Uncharacterized protein</fullName>
    </submittedName>
</protein>
<comment type="caution">
    <text evidence="1">The sequence shown here is derived from an EMBL/GenBank/DDBJ whole genome shotgun (WGS) entry which is preliminary data.</text>
</comment>
<name>A0A928UWL4_9SPHI</name>
<organism evidence="1 2">
    <name type="scientific">Sphingobacterium hungaricum</name>
    <dbReference type="NCBI Taxonomy" id="2082723"/>
    <lineage>
        <taxon>Bacteria</taxon>
        <taxon>Pseudomonadati</taxon>
        <taxon>Bacteroidota</taxon>
        <taxon>Sphingobacteriia</taxon>
        <taxon>Sphingobacteriales</taxon>
        <taxon>Sphingobacteriaceae</taxon>
        <taxon>Sphingobacterium</taxon>
    </lineage>
</organism>
<dbReference type="AlphaFoldDB" id="A0A928UWL4"/>
<gene>
    <name evidence="1" type="ORF">C4F49_10130</name>
</gene>
<dbReference type="Proteomes" id="UP000616201">
    <property type="component" value="Unassembled WGS sequence"/>
</dbReference>
<sequence length="105" mass="12544">MCQSIILSSNGNTVITYCKKCRNHYIWQNSFLLSFNTPQFQEFVDGIRAKIGKEEYFLFPDGESRVLLNTPVFEITFTFSFDEWRDFTNTLEEARYMREVHELIH</sequence>
<evidence type="ECO:0000313" key="1">
    <source>
        <dbReference type="EMBL" id="MBE8714037.1"/>
    </source>
</evidence>
<keyword evidence="2" id="KW-1185">Reference proteome</keyword>
<proteinExistence type="predicted"/>
<dbReference type="EMBL" id="PRDK01000005">
    <property type="protein sequence ID" value="MBE8714037.1"/>
    <property type="molecule type" value="Genomic_DNA"/>
</dbReference>
<reference evidence="1" key="1">
    <citation type="submission" date="2018-02" db="EMBL/GenBank/DDBJ databases">
        <authorList>
            <person name="Vasarhelyi B.M."/>
            <person name="Deshmukh S."/>
            <person name="Balint B."/>
            <person name="Kukolya J."/>
        </authorList>
    </citation>
    <scope>NUCLEOTIDE SEQUENCE</scope>
    <source>
        <strain evidence="1">KB22</strain>
    </source>
</reference>
<accession>A0A928UWL4</accession>